<name>A0A7W7CAW5_9PSEU</name>
<evidence type="ECO:0000313" key="4">
    <source>
        <dbReference type="Proteomes" id="UP000533598"/>
    </source>
</evidence>
<dbReference type="GO" id="GO:0016787">
    <property type="term" value="F:hydrolase activity"/>
    <property type="evidence" value="ECO:0007669"/>
    <property type="project" value="UniProtKB-KW"/>
</dbReference>
<organism evidence="3 4">
    <name type="scientific">Crossiella cryophila</name>
    <dbReference type="NCBI Taxonomy" id="43355"/>
    <lineage>
        <taxon>Bacteria</taxon>
        <taxon>Bacillati</taxon>
        <taxon>Actinomycetota</taxon>
        <taxon>Actinomycetes</taxon>
        <taxon>Pseudonocardiales</taxon>
        <taxon>Pseudonocardiaceae</taxon>
        <taxon>Crossiella</taxon>
    </lineage>
</organism>
<protein>
    <submittedName>
        <fullName evidence="3">Pimeloyl-ACP methyl ester carboxylesterase</fullName>
    </submittedName>
</protein>
<proteinExistence type="predicted"/>
<dbReference type="Gene3D" id="3.40.50.1820">
    <property type="entry name" value="alpha/beta hydrolase"/>
    <property type="match status" value="1"/>
</dbReference>
<dbReference type="RefSeq" id="WP_185003692.1">
    <property type="nucleotide sequence ID" value="NZ_BAAAUI010000002.1"/>
</dbReference>
<dbReference type="PANTHER" id="PTHR43798">
    <property type="entry name" value="MONOACYLGLYCEROL LIPASE"/>
    <property type="match status" value="1"/>
</dbReference>
<keyword evidence="1" id="KW-0378">Hydrolase</keyword>
<evidence type="ECO:0000259" key="2">
    <source>
        <dbReference type="Pfam" id="PF12697"/>
    </source>
</evidence>
<dbReference type="InterPro" id="IPR029058">
    <property type="entry name" value="AB_hydrolase_fold"/>
</dbReference>
<comment type="caution">
    <text evidence="3">The sequence shown here is derived from an EMBL/GenBank/DDBJ whole genome shotgun (WGS) entry which is preliminary data.</text>
</comment>
<reference evidence="3 4" key="1">
    <citation type="submission" date="2020-08" db="EMBL/GenBank/DDBJ databases">
        <title>Sequencing the genomes of 1000 actinobacteria strains.</title>
        <authorList>
            <person name="Klenk H.-P."/>
        </authorList>
    </citation>
    <scope>NUCLEOTIDE SEQUENCE [LARGE SCALE GENOMIC DNA]</scope>
    <source>
        <strain evidence="3 4">DSM 44230</strain>
    </source>
</reference>
<dbReference type="GO" id="GO:0016020">
    <property type="term" value="C:membrane"/>
    <property type="evidence" value="ECO:0007669"/>
    <property type="project" value="TreeGrafter"/>
</dbReference>
<accession>A0A7W7CAW5</accession>
<dbReference type="EMBL" id="JACHMH010000001">
    <property type="protein sequence ID" value="MBB4677787.1"/>
    <property type="molecule type" value="Genomic_DNA"/>
</dbReference>
<evidence type="ECO:0000256" key="1">
    <source>
        <dbReference type="ARBA" id="ARBA00022801"/>
    </source>
</evidence>
<dbReference type="PANTHER" id="PTHR43798:SF31">
    <property type="entry name" value="AB HYDROLASE SUPERFAMILY PROTEIN YCLE"/>
    <property type="match status" value="1"/>
</dbReference>
<dbReference type="SUPFAM" id="SSF53474">
    <property type="entry name" value="alpha/beta-Hydrolases"/>
    <property type="match status" value="1"/>
</dbReference>
<feature type="domain" description="AB hydrolase-1" evidence="2">
    <location>
        <begin position="20"/>
        <end position="243"/>
    </location>
</feature>
<dbReference type="Proteomes" id="UP000533598">
    <property type="component" value="Unassembled WGS sequence"/>
</dbReference>
<evidence type="ECO:0000313" key="3">
    <source>
        <dbReference type="EMBL" id="MBB4677787.1"/>
    </source>
</evidence>
<dbReference type="InterPro" id="IPR000073">
    <property type="entry name" value="AB_hydrolase_1"/>
</dbReference>
<gene>
    <name evidence="3" type="ORF">HNR67_003905</name>
</gene>
<dbReference type="InterPro" id="IPR050266">
    <property type="entry name" value="AB_hydrolase_sf"/>
</dbReference>
<keyword evidence="4" id="KW-1185">Reference proteome</keyword>
<sequence>MGDTSAPGFRQGGPEDGPLLVLLHGLGATGAVWDGLIELLPAHWPGGWLAPDLRGHGAAPPLSRYSFGGLAARIAAHLPTDRPVAVLGHSLGGVLALTLASGWFGVRVTAAAGLGIKVRWSEEELAKAAALAGKPAREFATRAEAADRHLKVSGLLGLVGEDSPAVSTGLIESDGGWRLALDQRAFGVGAPDLPGLLAAAKCPTVLAAGEHDPMSPAEHLRALVIEPLVLPGRGHNAHVEAPESLLPVLERLRI</sequence>
<dbReference type="AlphaFoldDB" id="A0A7W7CAW5"/>
<dbReference type="Pfam" id="PF12697">
    <property type="entry name" value="Abhydrolase_6"/>
    <property type="match status" value="1"/>
</dbReference>